<reference evidence="7 8" key="1">
    <citation type="journal article" date="2018" name="Elife">
        <title>Discovery and characterization of a prevalent human gut bacterial enzyme sufficient for the inactivation of a family of plant toxins.</title>
        <authorList>
            <person name="Koppel N."/>
            <person name="Bisanz J.E."/>
            <person name="Pandelia M.E."/>
            <person name="Turnbaugh P.J."/>
            <person name="Balskus E.P."/>
        </authorList>
    </citation>
    <scope>NUCLEOTIDE SEQUENCE [LARGE SCALE GENOMIC DNA]</scope>
    <source>
        <strain evidence="7 8">OB21 GAM 11</strain>
    </source>
</reference>
<keyword evidence="1" id="KW-0805">Transcription regulation</keyword>
<gene>
    <name evidence="7" type="ORF">C1850_00515</name>
</gene>
<dbReference type="Gene3D" id="1.10.10.10">
    <property type="entry name" value="Winged helix-like DNA-binding domain superfamily/Winged helix DNA-binding domain"/>
    <property type="match status" value="1"/>
</dbReference>
<feature type="transmembrane region" description="Helical" evidence="5">
    <location>
        <begin position="304"/>
        <end position="321"/>
    </location>
</feature>
<dbReference type="GO" id="GO:0003677">
    <property type="term" value="F:DNA binding"/>
    <property type="evidence" value="ECO:0007669"/>
    <property type="project" value="UniProtKB-KW"/>
</dbReference>
<accession>A0A369P7H0</accession>
<evidence type="ECO:0000256" key="3">
    <source>
        <dbReference type="ARBA" id="ARBA00023163"/>
    </source>
</evidence>
<evidence type="ECO:0000313" key="7">
    <source>
        <dbReference type="EMBL" id="RDC47099.1"/>
    </source>
</evidence>
<dbReference type="Proteomes" id="UP000253805">
    <property type="component" value="Unassembled WGS sequence"/>
</dbReference>
<feature type="transmembrane region" description="Helical" evidence="5">
    <location>
        <begin position="48"/>
        <end position="73"/>
    </location>
</feature>
<evidence type="ECO:0000259" key="6">
    <source>
        <dbReference type="PROSITE" id="PS50043"/>
    </source>
</evidence>
<keyword evidence="2" id="KW-0238">DNA-binding</keyword>
<evidence type="ECO:0000256" key="4">
    <source>
        <dbReference type="SAM" id="MobiDB-lite"/>
    </source>
</evidence>
<dbReference type="PROSITE" id="PS50043">
    <property type="entry name" value="HTH_LUXR_2"/>
    <property type="match status" value="1"/>
</dbReference>
<dbReference type="SMART" id="SM00421">
    <property type="entry name" value="HTH_LUXR"/>
    <property type="match status" value="1"/>
</dbReference>
<protein>
    <submittedName>
        <fullName evidence="7">LuxR family transcriptional regulator</fullName>
    </submittedName>
</protein>
<dbReference type="SUPFAM" id="SSF46894">
    <property type="entry name" value="C-terminal effector domain of the bipartite response regulators"/>
    <property type="match status" value="1"/>
</dbReference>
<feature type="domain" description="HTH luxR-type" evidence="6">
    <location>
        <begin position="486"/>
        <end position="551"/>
    </location>
</feature>
<name>A0A369P7H0_9ACTN</name>
<dbReference type="AlphaFoldDB" id="A0A369P7H0"/>
<feature type="transmembrane region" description="Helical" evidence="5">
    <location>
        <begin position="277"/>
        <end position="298"/>
    </location>
</feature>
<dbReference type="PANTHER" id="PTHR44688:SF16">
    <property type="entry name" value="DNA-BINDING TRANSCRIPTIONAL ACTIVATOR DEVR_DOSR"/>
    <property type="match status" value="1"/>
</dbReference>
<keyword evidence="5" id="KW-0472">Membrane</keyword>
<dbReference type="PROSITE" id="PS00622">
    <property type="entry name" value="HTH_LUXR_1"/>
    <property type="match status" value="1"/>
</dbReference>
<dbReference type="PRINTS" id="PR00038">
    <property type="entry name" value="HTHLUXR"/>
</dbReference>
<evidence type="ECO:0000256" key="2">
    <source>
        <dbReference type="ARBA" id="ARBA00023125"/>
    </source>
</evidence>
<feature type="transmembrane region" description="Helical" evidence="5">
    <location>
        <begin position="214"/>
        <end position="235"/>
    </location>
</feature>
<dbReference type="EMBL" id="PPUT01000001">
    <property type="protein sequence ID" value="RDC47099.1"/>
    <property type="molecule type" value="Genomic_DNA"/>
</dbReference>
<evidence type="ECO:0000256" key="5">
    <source>
        <dbReference type="SAM" id="Phobius"/>
    </source>
</evidence>
<feature type="transmembrane region" description="Helical" evidence="5">
    <location>
        <begin position="333"/>
        <end position="352"/>
    </location>
</feature>
<dbReference type="Pfam" id="PF00196">
    <property type="entry name" value="GerE"/>
    <property type="match status" value="1"/>
</dbReference>
<dbReference type="PANTHER" id="PTHR44688">
    <property type="entry name" value="DNA-BINDING TRANSCRIPTIONAL ACTIVATOR DEVR_DOSR"/>
    <property type="match status" value="1"/>
</dbReference>
<feature type="region of interest" description="Disordered" evidence="4">
    <location>
        <begin position="423"/>
        <end position="474"/>
    </location>
</feature>
<feature type="transmembrane region" description="Helical" evidence="5">
    <location>
        <begin position="167"/>
        <end position="184"/>
    </location>
</feature>
<feature type="transmembrane region" description="Helical" evidence="5">
    <location>
        <begin position="372"/>
        <end position="390"/>
    </location>
</feature>
<feature type="transmembrane region" description="Helical" evidence="5">
    <location>
        <begin position="21"/>
        <end position="42"/>
    </location>
</feature>
<dbReference type="GO" id="GO:0006355">
    <property type="term" value="P:regulation of DNA-templated transcription"/>
    <property type="evidence" value="ECO:0007669"/>
    <property type="project" value="InterPro"/>
</dbReference>
<keyword evidence="5" id="KW-1133">Transmembrane helix</keyword>
<dbReference type="InterPro" id="IPR016032">
    <property type="entry name" value="Sig_transdc_resp-reg_C-effctor"/>
</dbReference>
<evidence type="ECO:0000313" key="8">
    <source>
        <dbReference type="Proteomes" id="UP000253805"/>
    </source>
</evidence>
<sequence>MNLRTVLGLLRPNVASLGYGLFLAINAASVWGGVFPFLPLAFQTTDVMLWFFGAESLAFTATFLASAAGTYFFPAETRHFMVKAVSVPYMGGWCLLIGAMYLPGAAVALAGVGGALLGVGSAGFYMLWQRLFASQDAREGMGNLIAGTAWAAVLYFALYLIPVAVTAYLIPCVFLPLFGLAVVLKSRTIDLDQPMFEDAPREHPRTYRHVLSTIWRAALSLGTLGFCTGVMRSLAIGDPSVGTFVNALSMGAMLAAAVTLLAVWAGKSLRINVATSYRVFFPVVTTAFLLLPLLGAAYAEALAAGLYALWSVAIMLMMIQCAQVSRDGGINPVFIYGVFGGIMYALHDVGFLGGSVLEGIAGSIGRGGSTTSLVLVTMAALYLLGIMYFIGQGGFRGALADASVNEIELLALACNGQARLGSDAGADTSCPAEPASSPNERDVGKPSPTPALEPSPVPAPTSSPASAAPSRDGTAFRDRFSKQMAAVREFYGLSAREAEVAELIARGNTVAHIAELLFVSENTVRTHSKRIYVKLDVHKRQELIDLVERFEPEGR</sequence>
<feature type="transmembrane region" description="Helical" evidence="5">
    <location>
        <begin position="241"/>
        <end position="265"/>
    </location>
</feature>
<proteinExistence type="predicted"/>
<feature type="compositionally biased region" description="Pro residues" evidence="4">
    <location>
        <begin position="447"/>
        <end position="461"/>
    </location>
</feature>
<organism evidence="7 8">
    <name type="scientific">Adlercreutzia equolifaciens subsp. celatus</name>
    <dbReference type="NCBI Taxonomy" id="394340"/>
    <lineage>
        <taxon>Bacteria</taxon>
        <taxon>Bacillati</taxon>
        <taxon>Actinomycetota</taxon>
        <taxon>Coriobacteriia</taxon>
        <taxon>Eggerthellales</taxon>
        <taxon>Eggerthellaceae</taxon>
        <taxon>Adlercreutzia</taxon>
    </lineage>
</organism>
<feature type="transmembrane region" description="Helical" evidence="5">
    <location>
        <begin position="140"/>
        <end position="161"/>
    </location>
</feature>
<evidence type="ECO:0000256" key="1">
    <source>
        <dbReference type="ARBA" id="ARBA00023015"/>
    </source>
</evidence>
<comment type="caution">
    <text evidence="7">The sequence shown here is derived from an EMBL/GenBank/DDBJ whole genome shotgun (WGS) entry which is preliminary data.</text>
</comment>
<dbReference type="InterPro" id="IPR000792">
    <property type="entry name" value="Tscrpt_reg_LuxR_C"/>
</dbReference>
<keyword evidence="3" id="KW-0804">Transcription</keyword>
<dbReference type="CDD" id="cd06170">
    <property type="entry name" value="LuxR_C_like"/>
    <property type="match status" value="1"/>
</dbReference>
<keyword evidence="5" id="KW-0812">Transmembrane</keyword>
<feature type="transmembrane region" description="Helical" evidence="5">
    <location>
        <begin position="80"/>
        <end position="102"/>
    </location>
</feature>
<feature type="transmembrane region" description="Helical" evidence="5">
    <location>
        <begin position="108"/>
        <end position="128"/>
    </location>
</feature>
<dbReference type="InterPro" id="IPR036388">
    <property type="entry name" value="WH-like_DNA-bd_sf"/>
</dbReference>